<dbReference type="AlphaFoldDB" id="A0A1I1F059"/>
<organism evidence="1 2">
    <name type="scientific">Alkalibacterium subtropicum</name>
    <dbReference type="NCBI Taxonomy" id="753702"/>
    <lineage>
        <taxon>Bacteria</taxon>
        <taxon>Bacillati</taxon>
        <taxon>Bacillota</taxon>
        <taxon>Bacilli</taxon>
        <taxon>Lactobacillales</taxon>
        <taxon>Carnobacteriaceae</taxon>
        <taxon>Alkalibacterium</taxon>
    </lineage>
</organism>
<proteinExistence type="predicted"/>
<keyword evidence="2" id="KW-1185">Reference proteome</keyword>
<dbReference type="Proteomes" id="UP000199612">
    <property type="component" value="Unassembled WGS sequence"/>
</dbReference>
<evidence type="ECO:0000313" key="2">
    <source>
        <dbReference type="Proteomes" id="UP000199612"/>
    </source>
</evidence>
<dbReference type="EMBL" id="FOLT01000001">
    <property type="protein sequence ID" value="SFB91138.1"/>
    <property type="molecule type" value="Genomic_DNA"/>
</dbReference>
<sequence length="65" mass="7778">MSADFKNDIIEIDGFRFSLIWPSLKKVDDGTDWILMFEKDSKELYGGYLKHDTRFLKKYERLKGQ</sequence>
<gene>
    <name evidence="1" type="ORF">SAMN04488102_101378</name>
</gene>
<evidence type="ECO:0000313" key="1">
    <source>
        <dbReference type="EMBL" id="SFB91138.1"/>
    </source>
</evidence>
<protein>
    <submittedName>
        <fullName evidence="1">Uncharacterized protein</fullName>
    </submittedName>
</protein>
<accession>A0A1I1F059</accession>
<reference evidence="2" key="1">
    <citation type="submission" date="2016-10" db="EMBL/GenBank/DDBJ databases">
        <authorList>
            <person name="Varghese N."/>
            <person name="Submissions S."/>
        </authorList>
    </citation>
    <scope>NUCLEOTIDE SEQUENCE [LARGE SCALE GENOMIC DNA]</scope>
    <source>
        <strain evidence="2">DSM 23664</strain>
    </source>
</reference>
<name>A0A1I1F059_9LACT</name>